<name>A0AAP0MJR9_9ROSI</name>
<reference evidence="2 3" key="1">
    <citation type="submission" date="2024-05" db="EMBL/GenBank/DDBJ databases">
        <title>Haplotype-resolved chromosome-level genome assembly of Huyou (Citrus changshanensis).</title>
        <authorList>
            <person name="Miao C."/>
            <person name="Chen W."/>
            <person name="Wu Y."/>
            <person name="Wang L."/>
            <person name="Zhao S."/>
            <person name="Grierson D."/>
            <person name="Xu C."/>
            <person name="Chen K."/>
        </authorList>
    </citation>
    <scope>NUCLEOTIDE SEQUENCE [LARGE SCALE GENOMIC DNA]</scope>
    <source>
        <strain evidence="2">01-14</strain>
        <tissue evidence="2">Leaf</tissue>
    </source>
</reference>
<accession>A0AAP0MJR9</accession>
<dbReference type="Proteomes" id="UP001428341">
    <property type="component" value="Unassembled WGS sequence"/>
</dbReference>
<evidence type="ECO:0000313" key="2">
    <source>
        <dbReference type="EMBL" id="KAK9210393.1"/>
    </source>
</evidence>
<evidence type="ECO:0000313" key="3">
    <source>
        <dbReference type="Proteomes" id="UP001428341"/>
    </source>
</evidence>
<protein>
    <submittedName>
        <fullName evidence="2">Uncharacterized protein</fullName>
    </submittedName>
</protein>
<feature type="region of interest" description="Disordered" evidence="1">
    <location>
        <begin position="1"/>
        <end position="24"/>
    </location>
</feature>
<dbReference type="EMBL" id="JBCGBO010000004">
    <property type="protein sequence ID" value="KAK9210393.1"/>
    <property type="molecule type" value="Genomic_DNA"/>
</dbReference>
<keyword evidence="3" id="KW-1185">Reference proteome</keyword>
<gene>
    <name evidence="2" type="ORF">WN944_002763</name>
</gene>
<organism evidence="2 3">
    <name type="scientific">Citrus x changshan-huyou</name>
    <dbReference type="NCBI Taxonomy" id="2935761"/>
    <lineage>
        <taxon>Eukaryota</taxon>
        <taxon>Viridiplantae</taxon>
        <taxon>Streptophyta</taxon>
        <taxon>Embryophyta</taxon>
        <taxon>Tracheophyta</taxon>
        <taxon>Spermatophyta</taxon>
        <taxon>Magnoliopsida</taxon>
        <taxon>eudicotyledons</taxon>
        <taxon>Gunneridae</taxon>
        <taxon>Pentapetalae</taxon>
        <taxon>rosids</taxon>
        <taxon>malvids</taxon>
        <taxon>Sapindales</taxon>
        <taxon>Rutaceae</taxon>
        <taxon>Aurantioideae</taxon>
        <taxon>Citrus</taxon>
    </lineage>
</organism>
<dbReference type="AlphaFoldDB" id="A0AAP0MJR9"/>
<evidence type="ECO:0000256" key="1">
    <source>
        <dbReference type="SAM" id="MobiDB-lite"/>
    </source>
</evidence>
<dbReference type="PANTHER" id="PTHR31050:SF4">
    <property type="entry name" value="DUF1262 FAMILY PROTEIN (DUF1262)"/>
    <property type="match status" value="1"/>
</dbReference>
<proteinExistence type="predicted"/>
<sequence length="191" mass="21607">MYVSKPPSRNRVNLSELSAPPEASNSGFLVVRDRESEQYDEDTSCCCCGPCITGKLLFPQNTILSNSDESNYGDKLLFLPEMSLRNQMKKSSFYKLNLEQYWEEIYPCVINNGNKGNAILLDASDVQREVNFLGGKQVTYEESGNGTHDEFIWFRALVQEERKREVKLGLCSVVCEGLRSLQDSRGLEGKL</sequence>
<comment type="caution">
    <text evidence="2">The sequence shown here is derived from an EMBL/GenBank/DDBJ whole genome shotgun (WGS) entry which is preliminary data.</text>
</comment>
<dbReference type="PANTHER" id="PTHR31050">
    <property type="entry name" value="OS08G0413200 PROTEIN"/>
    <property type="match status" value="1"/>
</dbReference>